<accession>A0AAV1IKW9</accession>
<feature type="domain" description="FAS1" evidence="1">
    <location>
        <begin position="132"/>
        <end position="274"/>
    </location>
</feature>
<dbReference type="Proteomes" id="UP001314263">
    <property type="component" value="Unassembled WGS sequence"/>
</dbReference>
<gene>
    <name evidence="2" type="ORF">CVIRNUC_010051</name>
</gene>
<protein>
    <recommendedName>
        <fullName evidence="1">FAS1 domain-containing protein</fullName>
    </recommendedName>
</protein>
<dbReference type="InterPro" id="IPR036378">
    <property type="entry name" value="FAS1_dom_sf"/>
</dbReference>
<keyword evidence="3" id="KW-1185">Reference proteome</keyword>
<organism evidence="2 3">
    <name type="scientific">Coccomyxa viridis</name>
    <dbReference type="NCBI Taxonomy" id="1274662"/>
    <lineage>
        <taxon>Eukaryota</taxon>
        <taxon>Viridiplantae</taxon>
        <taxon>Chlorophyta</taxon>
        <taxon>core chlorophytes</taxon>
        <taxon>Trebouxiophyceae</taxon>
        <taxon>Trebouxiophyceae incertae sedis</taxon>
        <taxon>Coccomyxaceae</taxon>
        <taxon>Coccomyxa</taxon>
    </lineage>
</organism>
<dbReference type="Gene3D" id="2.30.180.10">
    <property type="entry name" value="FAS1 domain"/>
    <property type="match status" value="1"/>
</dbReference>
<dbReference type="Pfam" id="PF02469">
    <property type="entry name" value="Fasciclin"/>
    <property type="match status" value="1"/>
</dbReference>
<name>A0AAV1IKW9_9CHLO</name>
<evidence type="ECO:0000259" key="1">
    <source>
        <dbReference type="PROSITE" id="PS50213"/>
    </source>
</evidence>
<sequence length="293" mass="30341">MLPAASINNDRQLKAQAVVKHTCGLFEDTSLLQLELAPAIPTAATQSHGLGKMRMHCALPAFVTLLALVAAADARDLLADAAAPAPAMMAASAPAPMMAPASSAAPAPAPAADAAAAAPAVPPTPAATPAPAGCALSFIQNNGSYSRFAQILYATPSSANLSAILSDQIAGITLFAPPNDAINATLEKFGLDFEGLLKNTHLCTQIMQYHILPSPIEYSAFKEGYSFNTLEEGGNDIRDSLRIRRNGDNIRIVSGKTTATVGTNGAKVCMDSIFPISMLLLPRDSIQTSTPSS</sequence>
<dbReference type="PROSITE" id="PS50213">
    <property type="entry name" value="FAS1"/>
    <property type="match status" value="1"/>
</dbReference>
<comment type="caution">
    <text evidence="2">The sequence shown here is derived from an EMBL/GenBank/DDBJ whole genome shotgun (WGS) entry which is preliminary data.</text>
</comment>
<evidence type="ECO:0000313" key="3">
    <source>
        <dbReference type="Proteomes" id="UP001314263"/>
    </source>
</evidence>
<dbReference type="AlphaFoldDB" id="A0AAV1IKW9"/>
<dbReference type="EMBL" id="CAUYUE010000015">
    <property type="protein sequence ID" value="CAK0786837.1"/>
    <property type="molecule type" value="Genomic_DNA"/>
</dbReference>
<evidence type="ECO:0000313" key="2">
    <source>
        <dbReference type="EMBL" id="CAK0786837.1"/>
    </source>
</evidence>
<reference evidence="2 3" key="1">
    <citation type="submission" date="2023-10" db="EMBL/GenBank/DDBJ databases">
        <authorList>
            <person name="Maclean D."/>
            <person name="Macfadyen A."/>
        </authorList>
    </citation>
    <scope>NUCLEOTIDE SEQUENCE [LARGE SCALE GENOMIC DNA]</scope>
</reference>
<dbReference type="SUPFAM" id="SSF82153">
    <property type="entry name" value="FAS1 domain"/>
    <property type="match status" value="1"/>
</dbReference>
<dbReference type="InterPro" id="IPR000782">
    <property type="entry name" value="FAS1_domain"/>
</dbReference>
<proteinExistence type="predicted"/>